<sequence length="263" mass="30368">MSQHLDFESGISRITELFADECFNESENQLVTRFRIDTSSRNMVRALGALLKYMDAARVGVEYEPLNVQTPVTAVKRIAVGELVEVDSGTYLALDIFSKNEMMKRNVRRRTVTSQSSSSLFTLCNKCRSGPGRQTLRKWFERPTTNLNVLNSRHQAISFFLQYALDRLRSGTAKVRHWENLFKIDFEESYVENRPVMKIGVDPELDRTKQLYRQLPGFLTRIAQEECRRLKAETCSVAYVPLIGYLVSLPLDFPVDEFEEYVL</sequence>
<dbReference type="AlphaFoldDB" id="A0A0K0DGW1"/>
<name>A0A0K0DGW1_ANGCA</name>
<accession>A0A0K0DGW1</accession>
<dbReference type="Pfam" id="PF05192">
    <property type="entry name" value="MutS_III"/>
    <property type="match status" value="1"/>
</dbReference>
<dbReference type="InterPro" id="IPR045076">
    <property type="entry name" value="MutS"/>
</dbReference>
<reference evidence="4" key="2">
    <citation type="submission" date="2017-02" db="UniProtKB">
        <authorList>
            <consortium name="WormBaseParasite"/>
        </authorList>
    </citation>
    <scope>IDENTIFICATION</scope>
</reference>
<dbReference type="Gene3D" id="1.10.1420.10">
    <property type="match status" value="1"/>
</dbReference>
<dbReference type="GO" id="GO:0140664">
    <property type="term" value="F:ATP-dependent DNA damage sensor activity"/>
    <property type="evidence" value="ECO:0007669"/>
    <property type="project" value="InterPro"/>
</dbReference>
<evidence type="ECO:0000259" key="2">
    <source>
        <dbReference type="Pfam" id="PF05192"/>
    </source>
</evidence>
<dbReference type="Proteomes" id="UP000035642">
    <property type="component" value="Unassembled WGS sequence"/>
</dbReference>
<dbReference type="InterPro" id="IPR036187">
    <property type="entry name" value="DNA_mismatch_repair_MutS_sf"/>
</dbReference>
<comment type="similarity">
    <text evidence="1">Belongs to the DNA mismatch repair MutS family.</text>
</comment>
<evidence type="ECO:0000313" key="4">
    <source>
        <dbReference type="WBParaSite" id="ACAC_0001036201-mRNA-1"/>
    </source>
</evidence>
<dbReference type="GO" id="GO:0005634">
    <property type="term" value="C:nucleus"/>
    <property type="evidence" value="ECO:0007669"/>
    <property type="project" value="TreeGrafter"/>
</dbReference>
<organism evidence="3 4">
    <name type="scientific">Angiostrongylus cantonensis</name>
    <name type="common">Rat lungworm</name>
    <dbReference type="NCBI Taxonomy" id="6313"/>
    <lineage>
        <taxon>Eukaryota</taxon>
        <taxon>Metazoa</taxon>
        <taxon>Ecdysozoa</taxon>
        <taxon>Nematoda</taxon>
        <taxon>Chromadorea</taxon>
        <taxon>Rhabditida</taxon>
        <taxon>Rhabditina</taxon>
        <taxon>Rhabditomorpha</taxon>
        <taxon>Strongyloidea</taxon>
        <taxon>Metastrongylidae</taxon>
        <taxon>Angiostrongylus</taxon>
    </lineage>
</organism>
<dbReference type="PANTHER" id="PTHR11361:SF20">
    <property type="entry name" value="MUTS PROTEIN HOMOLOG 5"/>
    <property type="match status" value="1"/>
</dbReference>
<proteinExistence type="inferred from homology"/>
<evidence type="ECO:0000256" key="1">
    <source>
        <dbReference type="ARBA" id="ARBA00006271"/>
    </source>
</evidence>
<dbReference type="GO" id="GO:0006298">
    <property type="term" value="P:mismatch repair"/>
    <property type="evidence" value="ECO:0007669"/>
    <property type="project" value="InterPro"/>
</dbReference>
<protein>
    <submittedName>
        <fullName evidence="4">MUTSd domain-containing protein</fullName>
    </submittedName>
</protein>
<dbReference type="SUPFAM" id="SSF48334">
    <property type="entry name" value="DNA repair protein MutS, domain III"/>
    <property type="match status" value="1"/>
</dbReference>
<dbReference type="GO" id="GO:0005524">
    <property type="term" value="F:ATP binding"/>
    <property type="evidence" value="ECO:0007669"/>
    <property type="project" value="InterPro"/>
</dbReference>
<keyword evidence="3" id="KW-1185">Reference proteome</keyword>
<reference evidence="3" key="1">
    <citation type="submission" date="2012-09" db="EMBL/GenBank/DDBJ databases">
        <authorList>
            <person name="Martin A.A."/>
        </authorList>
    </citation>
    <scope>NUCLEOTIDE SEQUENCE</scope>
</reference>
<dbReference type="InterPro" id="IPR007696">
    <property type="entry name" value="DNA_mismatch_repair_MutS_core"/>
</dbReference>
<evidence type="ECO:0000313" key="3">
    <source>
        <dbReference type="Proteomes" id="UP000035642"/>
    </source>
</evidence>
<dbReference type="STRING" id="6313.A0A0K0DGW1"/>
<dbReference type="GO" id="GO:0051026">
    <property type="term" value="P:chiasma assembly"/>
    <property type="evidence" value="ECO:0007669"/>
    <property type="project" value="TreeGrafter"/>
</dbReference>
<dbReference type="PANTHER" id="PTHR11361">
    <property type="entry name" value="DNA MISMATCH REPAIR PROTEIN MUTS FAMILY MEMBER"/>
    <property type="match status" value="1"/>
</dbReference>
<dbReference type="WBParaSite" id="ACAC_0001036201-mRNA-1">
    <property type="protein sequence ID" value="ACAC_0001036201-mRNA-1"/>
    <property type="gene ID" value="ACAC_0001036201"/>
</dbReference>
<dbReference type="GO" id="GO:0030983">
    <property type="term" value="F:mismatched DNA binding"/>
    <property type="evidence" value="ECO:0007669"/>
    <property type="project" value="InterPro"/>
</dbReference>
<feature type="domain" description="DNA mismatch repair protein MutS core" evidence="2">
    <location>
        <begin position="110"/>
        <end position="176"/>
    </location>
</feature>